<dbReference type="InterPro" id="IPR026444">
    <property type="entry name" value="Secre_tail"/>
</dbReference>
<evidence type="ECO:0000313" key="4">
    <source>
        <dbReference type="Proteomes" id="UP000245762"/>
    </source>
</evidence>
<reference evidence="3 4" key="1">
    <citation type="submission" date="2018-05" db="EMBL/GenBank/DDBJ databases">
        <title>Complete genome sequence of Flagellimonas aquimarina ECD12 isolated from seaweed Ecklonia cava.</title>
        <authorList>
            <person name="Choi S."/>
            <person name="Seong C."/>
        </authorList>
    </citation>
    <scope>NUCLEOTIDE SEQUENCE [LARGE SCALE GENOMIC DNA]</scope>
    <source>
        <strain evidence="3 4">ECD12</strain>
    </source>
</reference>
<dbReference type="Pfam" id="PF18962">
    <property type="entry name" value="Por_Secre_tail"/>
    <property type="match status" value="1"/>
</dbReference>
<evidence type="ECO:0000256" key="1">
    <source>
        <dbReference type="ARBA" id="ARBA00022729"/>
    </source>
</evidence>
<name>A0A316L0H0_9FLAO</name>
<protein>
    <recommendedName>
        <fullName evidence="2">Secretion system C-terminal sorting domain-containing protein</fullName>
    </recommendedName>
</protein>
<dbReference type="EMBL" id="QGEG01000001">
    <property type="protein sequence ID" value="PWL39604.1"/>
    <property type="molecule type" value="Genomic_DNA"/>
</dbReference>
<sequence>MAMTSTFAQSQYKIQFSYDSAGNQTLRDRVCINCNTSKEALDSTLVEDVALQEDILEDVSGLNEGDNFSNIVAYPNPVTEQLTVEWQDTQRQVAQIILFNGIGQQLFQKTIKNRQGSLGLNFGIYPAGRYMVSVFYTDNTKQTFHVIKK</sequence>
<evidence type="ECO:0000259" key="2">
    <source>
        <dbReference type="Pfam" id="PF18962"/>
    </source>
</evidence>
<comment type="caution">
    <text evidence="3">The sequence shown here is derived from an EMBL/GenBank/DDBJ whole genome shotgun (WGS) entry which is preliminary data.</text>
</comment>
<dbReference type="AlphaFoldDB" id="A0A316L0H0"/>
<dbReference type="NCBIfam" id="TIGR04183">
    <property type="entry name" value="Por_Secre_tail"/>
    <property type="match status" value="1"/>
</dbReference>
<evidence type="ECO:0000313" key="3">
    <source>
        <dbReference type="EMBL" id="PWL39604.1"/>
    </source>
</evidence>
<feature type="domain" description="Secretion system C-terminal sorting" evidence="2">
    <location>
        <begin position="74"/>
        <end position="140"/>
    </location>
</feature>
<dbReference type="Proteomes" id="UP000245762">
    <property type="component" value="Unassembled WGS sequence"/>
</dbReference>
<proteinExistence type="predicted"/>
<organism evidence="3 4">
    <name type="scientific">Flagellimonas aquimarina</name>
    <dbReference type="NCBI Taxonomy" id="2201895"/>
    <lineage>
        <taxon>Bacteria</taxon>
        <taxon>Pseudomonadati</taxon>
        <taxon>Bacteroidota</taxon>
        <taxon>Flavobacteriia</taxon>
        <taxon>Flavobacteriales</taxon>
        <taxon>Flavobacteriaceae</taxon>
        <taxon>Flagellimonas</taxon>
    </lineage>
</organism>
<keyword evidence="1" id="KW-0732">Signal</keyword>
<keyword evidence="4" id="KW-1185">Reference proteome</keyword>
<gene>
    <name evidence="3" type="ORF">DKG77_01865</name>
</gene>
<accession>A0A316L0H0</accession>